<dbReference type="InterPro" id="IPR000673">
    <property type="entry name" value="Sig_transdc_resp-reg_Me-estase"/>
</dbReference>
<dbReference type="GO" id="GO:0008984">
    <property type="term" value="F:protein-glutamate methylesterase activity"/>
    <property type="evidence" value="ECO:0007669"/>
    <property type="project" value="UniProtKB-EC"/>
</dbReference>
<evidence type="ECO:0000256" key="1">
    <source>
        <dbReference type="ARBA" id="ARBA00000085"/>
    </source>
</evidence>
<dbReference type="InterPro" id="IPR005467">
    <property type="entry name" value="His_kinase_dom"/>
</dbReference>
<feature type="domain" description="Histidine kinase" evidence="9">
    <location>
        <begin position="987"/>
        <end position="1191"/>
    </location>
</feature>
<dbReference type="InterPro" id="IPR022641">
    <property type="entry name" value="CheR_N"/>
</dbReference>
<accession>A0ABS4J421</accession>
<dbReference type="SUPFAM" id="SSF53335">
    <property type="entry name" value="S-adenosyl-L-methionine-dependent methyltransferases"/>
    <property type="match status" value="1"/>
</dbReference>
<evidence type="ECO:0000259" key="11">
    <source>
        <dbReference type="PROSITE" id="PS50113"/>
    </source>
</evidence>
<keyword evidence="7" id="KW-0902">Two-component regulatory system</keyword>
<dbReference type="Pfam" id="PF01339">
    <property type="entry name" value="CheB_methylest"/>
    <property type="match status" value="1"/>
</dbReference>
<dbReference type="InterPro" id="IPR000014">
    <property type="entry name" value="PAS"/>
</dbReference>
<dbReference type="Pfam" id="PF02518">
    <property type="entry name" value="HATPase_c"/>
    <property type="match status" value="1"/>
</dbReference>
<gene>
    <name evidence="13" type="ORF">J2Z66_005176</name>
</gene>
<feature type="domain" description="PAS" evidence="10">
    <location>
        <begin position="854"/>
        <end position="892"/>
    </location>
</feature>
<dbReference type="PANTHER" id="PTHR24422">
    <property type="entry name" value="CHEMOTAXIS PROTEIN METHYLTRANSFERASE"/>
    <property type="match status" value="1"/>
</dbReference>
<dbReference type="InterPro" id="IPR050903">
    <property type="entry name" value="Bact_Chemotaxis_MeTrfase"/>
</dbReference>
<dbReference type="SUPFAM" id="SSF55874">
    <property type="entry name" value="ATPase domain of HSP90 chaperone/DNA topoisomerase II/histidine kinase"/>
    <property type="match status" value="1"/>
</dbReference>
<evidence type="ECO:0000259" key="12">
    <source>
        <dbReference type="PROSITE" id="PS50123"/>
    </source>
</evidence>
<dbReference type="Pfam" id="PF01739">
    <property type="entry name" value="CheR"/>
    <property type="match status" value="1"/>
</dbReference>
<dbReference type="SUPFAM" id="SSF55785">
    <property type="entry name" value="PYP-like sensor domain (PAS domain)"/>
    <property type="match status" value="2"/>
</dbReference>
<keyword evidence="13" id="KW-0489">Methyltransferase</keyword>
<dbReference type="SUPFAM" id="SSF47384">
    <property type="entry name" value="Homodimeric domain of signal transducing histidine kinase"/>
    <property type="match status" value="1"/>
</dbReference>
<dbReference type="SUPFAM" id="SSF52738">
    <property type="entry name" value="Methylesterase CheB, C-terminal domain"/>
    <property type="match status" value="1"/>
</dbReference>
<evidence type="ECO:0000256" key="7">
    <source>
        <dbReference type="ARBA" id="ARBA00023012"/>
    </source>
</evidence>
<name>A0ABS4J421_9BACL</name>
<dbReference type="PROSITE" id="PS50123">
    <property type="entry name" value="CHER"/>
    <property type="match status" value="1"/>
</dbReference>
<dbReference type="Pfam" id="PF03705">
    <property type="entry name" value="CheR_N"/>
    <property type="match status" value="1"/>
</dbReference>
<dbReference type="Gene3D" id="3.40.50.180">
    <property type="entry name" value="Methylesterase CheB, C-terminal domain"/>
    <property type="match status" value="1"/>
</dbReference>
<evidence type="ECO:0000256" key="6">
    <source>
        <dbReference type="ARBA" id="ARBA00022840"/>
    </source>
</evidence>
<evidence type="ECO:0000313" key="13">
    <source>
        <dbReference type="EMBL" id="MBP1993554.1"/>
    </source>
</evidence>
<dbReference type="SMART" id="SM00091">
    <property type="entry name" value="PAS"/>
    <property type="match status" value="2"/>
</dbReference>
<dbReference type="PROSITE" id="PS50113">
    <property type="entry name" value="PAC"/>
    <property type="match status" value="2"/>
</dbReference>
<dbReference type="InterPro" id="IPR003594">
    <property type="entry name" value="HATPase_dom"/>
</dbReference>
<dbReference type="Pfam" id="PF00512">
    <property type="entry name" value="HisKA"/>
    <property type="match status" value="1"/>
</dbReference>
<dbReference type="PROSITE" id="PS50112">
    <property type="entry name" value="PAS"/>
    <property type="match status" value="1"/>
</dbReference>
<dbReference type="SUPFAM" id="SSF47757">
    <property type="entry name" value="Chemotaxis receptor methyltransferase CheR, N-terminal domain"/>
    <property type="match status" value="1"/>
</dbReference>
<evidence type="ECO:0000256" key="5">
    <source>
        <dbReference type="ARBA" id="ARBA00022777"/>
    </source>
</evidence>
<dbReference type="InterPro" id="IPR001610">
    <property type="entry name" value="PAC"/>
</dbReference>
<evidence type="ECO:0000259" key="10">
    <source>
        <dbReference type="PROSITE" id="PS50112"/>
    </source>
</evidence>
<dbReference type="Gene3D" id="1.10.287.130">
    <property type="match status" value="1"/>
</dbReference>
<feature type="coiled-coil region" evidence="8">
    <location>
        <begin position="660"/>
        <end position="733"/>
    </location>
</feature>
<evidence type="ECO:0000313" key="14">
    <source>
        <dbReference type="Proteomes" id="UP001519287"/>
    </source>
</evidence>
<feature type="domain" description="CheR-type methyltransferase" evidence="12">
    <location>
        <begin position="223"/>
        <end position="501"/>
    </location>
</feature>
<dbReference type="InterPro" id="IPR029063">
    <property type="entry name" value="SAM-dependent_MTases_sf"/>
</dbReference>
<dbReference type="EC" id="2.7.13.3" evidence="2"/>
<dbReference type="InterPro" id="IPR022642">
    <property type="entry name" value="CheR_C"/>
</dbReference>
<proteinExistence type="predicted"/>
<dbReference type="InterPro" id="IPR000780">
    <property type="entry name" value="CheR_MeTrfase"/>
</dbReference>
<dbReference type="InterPro" id="IPR003661">
    <property type="entry name" value="HisK_dim/P_dom"/>
</dbReference>
<evidence type="ECO:0000256" key="8">
    <source>
        <dbReference type="SAM" id="Coils"/>
    </source>
</evidence>
<dbReference type="PROSITE" id="PS50109">
    <property type="entry name" value="HIS_KIN"/>
    <property type="match status" value="1"/>
</dbReference>
<keyword evidence="5" id="KW-0418">Kinase</keyword>
<keyword evidence="8" id="KW-0175">Coiled coil</keyword>
<dbReference type="GO" id="GO:0032259">
    <property type="term" value="P:methylation"/>
    <property type="evidence" value="ECO:0007669"/>
    <property type="project" value="UniProtKB-KW"/>
</dbReference>
<dbReference type="Gene3D" id="3.30.450.20">
    <property type="entry name" value="PAS domain"/>
    <property type="match status" value="2"/>
</dbReference>
<keyword evidence="14" id="KW-1185">Reference proteome</keyword>
<dbReference type="InterPro" id="IPR035909">
    <property type="entry name" value="CheB_C"/>
</dbReference>
<evidence type="ECO:0000256" key="3">
    <source>
        <dbReference type="ARBA" id="ARBA00022679"/>
    </source>
</evidence>
<dbReference type="CDD" id="cd00130">
    <property type="entry name" value="PAS"/>
    <property type="match status" value="1"/>
</dbReference>
<dbReference type="EMBL" id="JAGGLB010000019">
    <property type="protein sequence ID" value="MBP1993554.1"/>
    <property type="molecule type" value="Genomic_DNA"/>
</dbReference>
<comment type="caution">
    <text evidence="13">The sequence shown here is derived from an EMBL/GenBank/DDBJ whole genome shotgun (WGS) entry which is preliminary data.</text>
</comment>
<dbReference type="InterPro" id="IPR036890">
    <property type="entry name" value="HATPase_C_sf"/>
</dbReference>
<dbReference type="Gene3D" id="3.30.565.10">
    <property type="entry name" value="Histidine kinase-like ATPase, C-terminal domain"/>
    <property type="match status" value="1"/>
</dbReference>
<protein>
    <recommendedName>
        <fullName evidence="2">histidine kinase</fullName>
        <ecNumber evidence="2">2.7.13.3</ecNumber>
    </recommendedName>
</protein>
<dbReference type="PANTHER" id="PTHR24422:SF10">
    <property type="entry name" value="CHEMOTAXIS PROTEIN METHYLTRANSFERASE 2"/>
    <property type="match status" value="1"/>
</dbReference>
<reference evidence="13 14" key="1">
    <citation type="submission" date="2021-03" db="EMBL/GenBank/DDBJ databases">
        <title>Genomic Encyclopedia of Type Strains, Phase IV (KMG-IV): sequencing the most valuable type-strain genomes for metagenomic binning, comparative biology and taxonomic classification.</title>
        <authorList>
            <person name="Goeker M."/>
        </authorList>
    </citation>
    <scope>NUCLEOTIDE SEQUENCE [LARGE SCALE GENOMIC DNA]</scope>
    <source>
        <strain evidence="13 14">DSM 26048</strain>
    </source>
</reference>
<dbReference type="SMART" id="SM00388">
    <property type="entry name" value="HisKA"/>
    <property type="match status" value="1"/>
</dbReference>
<dbReference type="PRINTS" id="PR00996">
    <property type="entry name" value="CHERMTFRASE"/>
</dbReference>
<feature type="domain" description="PAC" evidence="11">
    <location>
        <begin position="922"/>
        <end position="974"/>
    </location>
</feature>
<dbReference type="GO" id="GO:0008983">
    <property type="term" value="F:protein-glutamate O-methyltransferase activity"/>
    <property type="evidence" value="ECO:0007669"/>
    <property type="project" value="UniProtKB-EC"/>
</dbReference>
<dbReference type="InterPro" id="IPR035965">
    <property type="entry name" value="PAS-like_dom_sf"/>
</dbReference>
<dbReference type="CDD" id="cd00082">
    <property type="entry name" value="HisKA"/>
    <property type="match status" value="1"/>
</dbReference>
<dbReference type="Pfam" id="PF13596">
    <property type="entry name" value="PAS_10"/>
    <property type="match status" value="1"/>
</dbReference>
<keyword evidence="4" id="KW-0547">Nucleotide-binding</keyword>
<dbReference type="SMART" id="SM00138">
    <property type="entry name" value="MeTrc"/>
    <property type="match status" value="1"/>
</dbReference>
<dbReference type="RefSeq" id="WP_209975438.1">
    <property type="nucleotide sequence ID" value="NZ_JAGGLB010000019.1"/>
</dbReference>
<dbReference type="Pfam" id="PF13426">
    <property type="entry name" value="PAS_9"/>
    <property type="match status" value="1"/>
</dbReference>
<evidence type="ECO:0000256" key="2">
    <source>
        <dbReference type="ARBA" id="ARBA00012438"/>
    </source>
</evidence>
<keyword evidence="13" id="KW-0378">Hydrolase</keyword>
<dbReference type="InterPro" id="IPR036097">
    <property type="entry name" value="HisK_dim/P_sf"/>
</dbReference>
<feature type="domain" description="PAC" evidence="11">
    <location>
        <begin position="803"/>
        <end position="853"/>
    </location>
</feature>
<dbReference type="NCBIfam" id="TIGR00229">
    <property type="entry name" value="sensory_box"/>
    <property type="match status" value="1"/>
</dbReference>
<keyword evidence="3 13" id="KW-0808">Transferase</keyword>
<dbReference type="SMART" id="SM00086">
    <property type="entry name" value="PAC"/>
    <property type="match status" value="2"/>
</dbReference>
<dbReference type="Gene3D" id="3.40.50.150">
    <property type="entry name" value="Vaccinia Virus protein VP39"/>
    <property type="match status" value="1"/>
</dbReference>
<dbReference type="Proteomes" id="UP001519287">
    <property type="component" value="Unassembled WGS sequence"/>
</dbReference>
<sequence>MNYSDDSNEKVDIPVSHVDYIVGIAASAMPCEGLQTFLSHTSSSNGIAYLIAQEQAEPEQTRLLIQQLAGFTAMPVIEAEHKMELLANCIYIIPPRQKLVIHDGRFSLTEYEDKASSSMPADRLFAALASSFGSQSIAIIFAGRETMDGLQGIDAVKKENGLVLVEHAAYSQSFPDESLPIKEQFDYSLSSAEMPGVILKYITFFTNHNKELLEEEQVALFAILKQASGVDFTYYKKKSILRRLQRRMSMKGFYHIGDYNRFLMENPDEVAALQKDFLIGVTHFFRDPEAFAIIAEKILPQIFEQRAENKQIRVWVAGCSTGEEVYSIAILIKQHMESIGTEYEVKIFATDLDKESIQFASRGVYPDLITRSVSPEHLKKYFTLQGSEYQVNKEIRQMIVFAQHNMLKDPPFIQLDLVTCRNMFIYLEPEMQRKVISLFHFALKLDAFLFLGPSETLGKLTNLFTPMDSKWNIYQYKEITHWMSVNSFALNNPVSENTSKQKNQVIARLKETERIIKLDNIYTKLLEEYVPACVIVDENNEIIHINGNASQYLIIPKGKPSHSLFKMIPEALSVAIGTALHKVRKEGTEVIYNDLLIHDGSRMKSINLHTKPFNVRSANDKLTIIFFQENHEVPEEKAAEVERPFSGSTFHMEHTINQHIKDLESELFHAKETIQVTIEELETSNEEYQAANEELIVANEELQSTNEELQSMNEELLVINNEYQNKIQELTEINTDMSNFVISTEIATLFLDNRMRIRKFTPALTKEINLMNVDIGRPFRDISHNLQYDHFLSDTQHVLNTGKSVEKDIRSRNGKWYHIKLLPYRTLTNENTGVVITFIDISELKKANEELLILSYAIQQSPGCIVITDLSRRIKYVNNKASETLGYSQEEMAKNKLQLHSDSLSQEQLEEIWSQLASGTKWSGELLAKRKNGEKFCEWVSLLPITNYEGEIIFFLKISEDITEQKNTLEILHKTDMLSAVGQLAAGIAHEIRNPLTALKGFTKLLEPSTDKKNYLQIMSSELDRIETVISELLLLARPPEQQFALQDITQILQDVVMLLETQAILKNVEIVTKFVAMIPLVNCVENQLKQVFINILKNGIESMPQGGILLVKVRLNEDKAISISFSDQGIGIPKKTLTKLGQPFYTTKENGTGLGLMVSYKIIANHQGTISIKSTLGKGTTVTIVLKPGEG</sequence>
<dbReference type="InterPro" id="IPR000700">
    <property type="entry name" value="PAS-assoc_C"/>
</dbReference>
<comment type="catalytic activity">
    <reaction evidence="1">
        <text>ATP + protein L-histidine = ADP + protein N-phospho-L-histidine.</text>
        <dbReference type="EC" id="2.7.13.3"/>
    </reaction>
</comment>
<evidence type="ECO:0000259" key="9">
    <source>
        <dbReference type="PROSITE" id="PS50109"/>
    </source>
</evidence>
<dbReference type="SMART" id="SM00387">
    <property type="entry name" value="HATPase_c"/>
    <property type="match status" value="1"/>
</dbReference>
<evidence type="ECO:0000256" key="4">
    <source>
        <dbReference type="ARBA" id="ARBA00022741"/>
    </source>
</evidence>
<organism evidence="13 14">
    <name type="scientific">Paenibacillus eucommiae</name>
    <dbReference type="NCBI Taxonomy" id="1355755"/>
    <lineage>
        <taxon>Bacteria</taxon>
        <taxon>Bacillati</taxon>
        <taxon>Bacillota</taxon>
        <taxon>Bacilli</taxon>
        <taxon>Bacillales</taxon>
        <taxon>Paenibacillaceae</taxon>
        <taxon>Paenibacillus</taxon>
    </lineage>
</organism>
<keyword evidence="6" id="KW-0067">ATP-binding</keyword>